<evidence type="ECO:0000256" key="2">
    <source>
        <dbReference type="ARBA" id="ARBA00004496"/>
    </source>
</evidence>
<dbReference type="Proteomes" id="UP000837932">
    <property type="component" value="Unassembled WGS sequence"/>
</dbReference>
<comment type="subcellular location">
    <subcellularLocation>
        <location evidence="2">Cytoplasm</location>
    </subcellularLocation>
</comment>
<dbReference type="InterPro" id="IPR046357">
    <property type="entry name" value="PPIase_dom_sf"/>
</dbReference>
<dbReference type="PROSITE" id="PS50059">
    <property type="entry name" value="FKBP_PPIASE"/>
    <property type="match status" value="1"/>
</dbReference>
<evidence type="ECO:0000313" key="12">
    <source>
        <dbReference type="EMBL" id="CAH0994968.1"/>
    </source>
</evidence>
<evidence type="ECO:0000313" key="13">
    <source>
        <dbReference type="Proteomes" id="UP000837932"/>
    </source>
</evidence>
<organism evidence="12 13">
    <name type="scientific">Emticicia aquatica</name>
    <dbReference type="NCBI Taxonomy" id="1681835"/>
    <lineage>
        <taxon>Bacteria</taxon>
        <taxon>Pseudomonadati</taxon>
        <taxon>Bacteroidota</taxon>
        <taxon>Cytophagia</taxon>
        <taxon>Cytophagales</taxon>
        <taxon>Leadbetterellaceae</taxon>
        <taxon>Emticicia</taxon>
    </lineage>
</organism>
<evidence type="ECO:0000256" key="7">
    <source>
        <dbReference type="ARBA" id="ARBA00023235"/>
    </source>
</evidence>
<keyword evidence="7 9" id="KW-0413">Isomerase</keyword>
<keyword evidence="5 9" id="KW-0697">Rotamase</keyword>
<proteinExistence type="inferred from homology"/>
<dbReference type="GO" id="GO:0003755">
    <property type="term" value="F:peptidyl-prolyl cis-trans isomerase activity"/>
    <property type="evidence" value="ECO:0007669"/>
    <property type="project" value="UniProtKB-EC"/>
</dbReference>
<evidence type="ECO:0000256" key="6">
    <source>
        <dbReference type="ARBA" id="ARBA00023186"/>
    </source>
</evidence>
<sequence length="170" mass="18993">MKIEENKVVKIVYELQVGEGENRELIEIVQDDEPMVFIQGLSGLPETFEQNLNGLQAGDEFKFSVSAEEGYGEPDPEAIIDFPIENFKIEDGEIPEGMLEIGNFIPFSNEDGNRMNGRITEIHEDYVLLDFNHPLAGQQMHFEGKVLAVRNATSEEIAHGHVHGEGGVTH</sequence>
<evidence type="ECO:0000256" key="10">
    <source>
        <dbReference type="RuleBase" id="RU003915"/>
    </source>
</evidence>
<evidence type="ECO:0000256" key="3">
    <source>
        <dbReference type="ARBA" id="ARBA00006577"/>
    </source>
</evidence>
<evidence type="ECO:0000256" key="9">
    <source>
        <dbReference type="PROSITE-ProRule" id="PRU00277"/>
    </source>
</evidence>
<comment type="function">
    <text evidence="8">Also involved in hydrogenase metallocenter assembly, probably by participating in the nickel insertion step. This function in hydrogenase biosynthesis requires chaperone activity and the presence of the metal-binding domain, but not PPIase activity.</text>
</comment>
<dbReference type="RefSeq" id="WP_238805198.1">
    <property type="nucleotide sequence ID" value="NZ_CAKLPY010000001.1"/>
</dbReference>
<reference evidence="12" key="1">
    <citation type="submission" date="2021-12" db="EMBL/GenBank/DDBJ databases">
        <authorList>
            <person name="Rodrigo-Torres L."/>
            <person name="Arahal R. D."/>
            <person name="Lucena T."/>
        </authorList>
    </citation>
    <scope>NUCLEOTIDE SEQUENCE</scope>
    <source>
        <strain evidence="12">CECT 8858</strain>
    </source>
</reference>
<dbReference type="Gene3D" id="3.10.50.40">
    <property type="match status" value="1"/>
</dbReference>
<keyword evidence="6" id="KW-0143">Chaperone</keyword>
<dbReference type="EMBL" id="CAKLPY010000001">
    <property type="protein sequence ID" value="CAH0994968.1"/>
    <property type="molecule type" value="Genomic_DNA"/>
</dbReference>
<dbReference type="Pfam" id="PF00254">
    <property type="entry name" value="FKBP_C"/>
    <property type="match status" value="1"/>
</dbReference>
<dbReference type="PANTHER" id="PTHR47861:SF3">
    <property type="entry name" value="FKBP-TYPE PEPTIDYL-PROLYL CIS-TRANS ISOMERASE SLYD"/>
    <property type="match status" value="1"/>
</dbReference>
<name>A0ABM9AMC9_9BACT</name>
<dbReference type="PANTHER" id="PTHR47861">
    <property type="entry name" value="FKBP-TYPE PEPTIDYL-PROLYL CIS-TRANS ISOMERASE SLYD"/>
    <property type="match status" value="1"/>
</dbReference>
<keyword evidence="13" id="KW-1185">Reference proteome</keyword>
<comment type="catalytic activity">
    <reaction evidence="1 9 10">
        <text>[protein]-peptidylproline (omega=180) = [protein]-peptidylproline (omega=0)</text>
        <dbReference type="Rhea" id="RHEA:16237"/>
        <dbReference type="Rhea" id="RHEA-COMP:10747"/>
        <dbReference type="Rhea" id="RHEA-COMP:10748"/>
        <dbReference type="ChEBI" id="CHEBI:83833"/>
        <dbReference type="ChEBI" id="CHEBI:83834"/>
        <dbReference type="EC" id="5.2.1.8"/>
    </reaction>
</comment>
<comment type="caution">
    <text evidence="12">The sequence shown here is derived from an EMBL/GenBank/DDBJ whole genome shotgun (WGS) entry which is preliminary data.</text>
</comment>
<evidence type="ECO:0000256" key="5">
    <source>
        <dbReference type="ARBA" id="ARBA00023110"/>
    </source>
</evidence>
<keyword evidence="4" id="KW-0963">Cytoplasm</keyword>
<dbReference type="EC" id="5.2.1.8" evidence="10"/>
<evidence type="ECO:0000256" key="4">
    <source>
        <dbReference type="ARBA" id="ARBA00022490"/>
    </source>
</evidence>
<accession>A0ABM9AMC9</accession>
<feature type="domain" description="PPIase FKBP-type" evidence="11">
    <location>
        <begin position="6"/>
        <end position="95"/>
    </location>
</feature>
<evidence type="ECO:0000259" key="11">
    <source>
        <dbReference type="PROSITE" id="PS50059"/>
    </source>
</evidence>
<evidence type="ECO:0000256" key="8">
    <source>
        <dbReference type="ARBA" id="ARBA00037071"/>
    </source>
</evidence>
<evidence type="ECO:0000256" key="1">
    <source>
        <dbReference type="ARBA" id="ARBA00000971"/>
    </source>
</evidence>
<protein>
    <recommendedName>
        <fullName evidence="10">Peptidyl-prolyl cis-trans isomerase</fullName>
        <ecNumber evidence="10">5.2.1.8</ecNumber>
    </recommendedName>
</protein>
<gene>
    <name evidence="12" type="primary">slyD_1</name>
    <name evidence="12" type="ORF">EMA8858_01088</name>
</gene>
<comment type="similarity">
    <text evidence="3 10">Belongs to the FKBP-type PPIase family.</text>
</comment>
<dbReference type="SUPFAM" id="SSF54534">
    <property type="entry name" value="FKBP-like"/>
    <property type="match status" value="1"/>
</dbReference>
<dbReference type="InterPro" id="IPR001179">
    <property type="entry name" value="PPIase_FKBP_dom"/>
</dbReference>